<dbReference type="AlphaFoldDB" id="A0A410G5P1"/>
<dbReference type="Proteomes" id="UP000285517">
    <property type="component" value="Chromosome"/>
</dbReference>
<name>A0A410G5P1_9FLAO</name>
<dbReference type="OrthoDB" id="583051at2"/>
<dbReference type="KEGG" id="aev:EI546_13160"/>
<dbReference type="EMBL" id="CP034951">
    <property type="protein sequence ID" value="QAA82608.1"/>
    <property type="molecule type" value="Genomic_DNA"/>
</dbReference>
<dbReference type="RefSeq" id="WP_128250973.1">
    <property type="nucleotide sequence ID" value="NZ_CP034951.1"/>
</dbReference>
<evidence type="ECO:0000313" key="1">
    <source>
        <dbReference type="EMBL" id="QAA82608.1"/>
    </source>
</evidence>
<keyword evidence="2" id="KW-1185">Reference proteome</keyword>
<reference evidence="1 2" key="1">
    <citation type="submission" date="2019-01" db="EMBL/GenBank/DDBJ databases">
        <title>Complete genome sequencing of Aequorivita sp. H23M31.</title>
        <authorList>
            <person name="Bae J.-W."/>
        </authorList>
    </citation>
    <scope>NUCLEOTIDE SEQUENCE [LARGE SCALE GENOMIC DNA]</scope>
    <source>
        <strain evidence="1 2">H23M31</strain>
    </source>
</reference>
<gene>
    <name evidence="1" type="ORF">EI546_13160</name>
</gene>
<evidence type="ECO:0000313" key="2">
    <source>
        <dbReference type="Proteomes" id="UP000285517"/>
    </source>
</evidence>
<accession>A0A410G5P1</accession>
<sequence length="351" mass="41182">MEESGLNQEMIELQKQFNKALSKIRSIANIKDCFHPNKSECILPIKSAHSLQRQGSLRILEKDDRGNKYLYIHTEREHNVQYDFLDLKKTGRKSATTFDGFCSFHDTELFKAIENEPEITDIDNDEHLFLHSYRSFAISFHRKFEQWKLYNSEDPEILELLQKIYSVRAIEELKIGVAAALNDFKKPKIQIDEWLINKKFSDLEYFALEYSYTVSVGCSAYITPHHLPSGKKIQMNPFSELQTSILTTVLPFSDRTIVILGAFPDDKLGCQFLDELESMKYEIQQQKFLSFFLFDGAENVVVSPKFIEKMTIKRRMEYCELLNFVADNRTPFLKFDTQKFPINYFDRYNAI</sequence>
<proteinExistence type="predicted"/>
<protein>
    <submittedName>
        <fullName evidence="1">Uncharacterized protein</fullName>
    </submittedName>
</protein>
<organism evidence="1 2">
    <name type="scientific">Aequorivita ciconiae</name>
    <dbReference type="NCBI Taxonomy" id="2494375"/>
    <lineage>
        <taxon>Bacteria</taxon>
        <taxon>Pseudomonadati</taxon>
        <taxon>Bacteroidota</taxon>
        <taxon>Flavobacteriia</taxon>
        <taxon>Flavobacteriales</taxon>
        <taxon>Flavobacteriaceae</taxon>
        <taxon>Aequorivita</taxon>
    </lineage>
</organism>